<sequence>MKIIYLILFTLLFICSCDLFNKIKGNNKVNLEIQSDVQNTPETSLRKNLSESQNKGLDFLKKVLKGNDYKLNDILNVSGDKLGKLKEVLDNIQRSLANCRDSRSSSYSTDDGHDPNTQREGFKSLVLSYVEEQLGSQGSDSEYGSPPNPLNGDVCVDQY</sequence>
<feature type="region of interest" description="Disordered" evidence="9">
    <location>
        <begin position="135"/>
        <end position="159"/>
    </location>
</feature>
<evidence type="ECO:0000256" key="8">
    <source>
        <dbReference type="ARBA" id="ARBA00046007"/>
    </source>
</evidence>
<evidence type="ECO:0000313" key="10">
    <source>
        <dbReference type="EMBL" id="AHH11599.1"/>
    </source>
</evidence>
<protein>
    <submittedName>
        <fullName evidence="10">Lipoprotein</fullName>
    </submittedName>
</protein>
<dbReference type="GO" id="GO:0009279">
    <property type="term" value="C:cell outer membrane"/>
    <property type="evidence" value="ECO:0007669"/>
    <property type="project" value="UniProtKB-SubCell"/>
</dbReference>
<dbReference type="Pfam" id="PF03304">
    <property type="entry name" value="Mlp"/>
    <property type="match status" value="1"/>
</dbReference>
<evidence type="ECO:0000256" key="9">
    <source>
        <dbReference type="SAM" id="MobiDB-lite"/>
    </source>
</evidence>
<name>W5SWM4_9SPIR</name>
<comment type="function">
    <text evidence="8">An outer membrane protein that may participate in pathogenesis. Some human Lyme disease patients have antibodies against this protein. The Mlp proteins probably undergo intragenic recombination, generating new alleles.</text>
</comment>
<comment type="subcellular location">
    <subcellularLocation>
        <location evidence="1">Cell outer membrane</location>
        <topology evidence="1">Lipid-anchor</topology>
    </subcellularLocation>
</comment>
<proteinExistence type="inferred from homology"/>
<keyword evidence="5" id="KW-0564">Palmitate</keyword>
<dbReference type="HOGENOM" id="CLU_1591420_0_0_12"/>
<keyword evidence="10" id="KW-0614">Plasmid</keyword>
<dbReference type="InterPro" id="IPR004983">
    <property type="entry name" value="Mlp"/>
</dbReference>
<reference evidence="10" key="1">
    <citation type="submission" date="2013-04" db="EMBL/GenBank/DDBJ databases">
        <title>Comparative Genomics of Relapsing Fever Spirochetes.</title>
        <authorList>
            <person name="Schwan T.G."/>
            <person name="Raffel S.J."/>
            <person name="Porcella S.F."/>
            <person name="Martens C.A."/>
            <person name="Bruno D.P."/>
            <person name="Ricklefs S.M."/>
            <person name="Barbian K.B."/>
        </authorList>
    </citation>
    <scope>NUCLEOTIDE SEQUENCE</scope>
    <source>
        <strain evidence="10">Co53</strain>
        <plasmid evidence="10">unnamed</plasmid>
    </source>
</reference>
<keyword evidence="7 10" id="KW-0449">Lipoprotein</keyword>
<dbReference type="AlphaFoldDB" id="W5SWM4"/>
<keyword evidence="6" id="KW-0998">Cell outer membrane</keyword>
<keyword evidence="4" id="KW-0472">Membrane</keyword>
<evidence type="ECO:0000256" key="6">
    <source>
        <dbReference type="ARBA" id="ARBA00023237"/>
    </source>
</evidence>
<evidence type="ECO:0000256" key="2">
    <source>
        <dbReference type="ARBA" id="ARBA00008380"/>
    </source>
</evidence>
<dbReference type="EMBL" id="CP005760">
    <property type="protein sequence ID" value="AHH11599.1"/>
    <property type="molecule type" value="Genomic_DNA"/>
</dbReference>
<geneLocation type="plasmid" evidence="10">
    <name>unnamed</name>
</geneLocation>
<gene>
    <name evidence="10" type="ORF">BCO_0900111</name>
</gene>
<keyword evidence="3" id="KW-0732">Signal</keyword>
<organism evidence="10">
    <name type="scientific">Borrelia coriaceae ATCC 43381</name>
    <dbReference type="NCBI Taxonomy" id="1408429"/>
    <lineage>
        <taxon>Bacteria</taxon>
        <taxon>Pseudomonadati</taxon>
        <taxon>Spirochaetota</taxon>
        <taxon>Spirochaetia</taxon>
        <taxon>Spirochaetales</taxon>
        <taxon>Borreliaceae</taxon>
        <taxon>Borrelia</taxon>
    </lineage>
</organism>
<evidence type="ECO:0000256" key="5">
    <source>
        <dbReference type="ARBA" id="ARBA00023139"/>
    </source>
</evidence>
<dbReference type="RefSeq" id="WP_025408822.1">
    <property type="nucleotide sequence ID" value="NZ_CP005760.1"/>
</dbReference>
<evidence type="ECO:0000256" key="7">
    <source>
        <dbReference type="ARBA" id="ARBA00023288"/>
    </source>
</evidence>
<comment type="similarity">
    <text evidence="2">Belongs to the Multicopy lipoprotein (Mlp) family.</text>
</comment>
<evidence type="ECO:0000256" key="4">
    <source>
        <dbReference type="ARBA" id="ARBA00023136"/>
    </source>
</evidence>
<dbReference type="PROSITE" id="PS51257">
    <property type="entry name" value="PROKAR_LIPOPROTEIN"/>
    <property type="match status" value="1"/>
</dbReference>
<evidence type="ECO:0000256" key="3">
    <source>
        <dbReference type="ARBA" id="ARBA00022729"/>
    </source>
</evidence>
<accession>W5SWM4</accession>
<evidence type="ECO:0000256" key="1">
    <source>
        <dbReference type="ARBA" id="ARBA00004459"/>
    </source>
</evidence>